<accession>A0A1X2IDZ0</accession>
<dbReference type="Proteomes" id="UP000193560">
    <property type="component" value="Unassembled WGS sequence"/>
</dbReference>
<comment type="caution">
    <text evidence="1">The sequence shown here is derived from an EMBL/GenBank/DDBJ whole genome shotgun (WGS) entry which is preliminary data.</text>
</comment>
<proteinExistence type="predicted"/>
<reference evidence="1 2" key="1">
    <citation type="submission" date="2016-07" db="EMBL/GenBank/DDBJ databases">
        <title>Pervasive Adenine N6-methylation of Active Genes in Fungi.</title>
        <authorList>
            <consortium name="DOE Joint Genome Institute"/>
            <person name="Mondo S.J."/>
            <person name="Dannebaum R.O."/>
            <person name="Kuo R.C."/>
            <person name="Labutti K."/>
            <person name="Haridas S."/>
            <person name="Kuo A."/>
            <person name="Salamov A."/>
            <person name="Ahrendt S.R."/>
            <person name="Lipzen A."/>
            <person name="Sullivan W."/>
            <person name="Andreopoulos W.B."/>
            <person name="Clum A."/>
            <person name="Lindquist E."/>
            <person name="Daum C."/>
            <person name="Ramamoorthy G.K."/>
            <person name="Gryganskyi A."/>
            <person name="Culley D."/>
            <person name="Magnuson J.K."/>
            <person name="James T.Y."/>
            <person name="O'Malley M.A."/>
            <person name="Stajich J.E."/>
            <person name="Spatafora J.W."/>
            <person name="Visel A."/>
            <person name="Grigoriev I.V."/>
        </authorList>
    </citation>
    <scope>NUCLEOTIDE SEQUENCE [LARGE SCALE GENOMIC DNA]</scope>
    <source>
        <strain evidence="1 2">NRRL 1336</strain>
    </source>
</reference>
<dbReference type="EMBL" id="MCGE01000014">
    <property type="protein sequence ID" value="ORZ14713.1"/>
    <property type="molecule type" value="Genomic_DNA"/>
</dbReference>
<gene>
    <name evidence="1" type="ORF">BCR42DRAFT_57070</name>
</gene>
<protein>
    <submittedName>
        <fullName evidence="1">Uncharacterized protein</fullName>
    </submittedName>
</protein>
<evidence type="ECO:0000313" key="1">
    <source>
        <dbReference type="EMBL" id="ORZ14713.1"/>
    </source>
</evidence>
<name>A0A1X2IDZ0_9FUNG</name>
<dbReference type="OrthoDB" id="420195at2759"/>
<dbReference type="AlphaFoldDB" id="A0A1X2IDZ0"/>
<evidence type="ECO:0000313" key="2">
    <source>
        <dbReference type="Proteomes" id="UP000193560"/>
    </source>
</evidence>
<sequence length="68" mass="7696">MTTQPKEQLAGPEQHKSDFRLDYDNLDAELAKVPLFMNQLPDEENETLTALQSLVFDGTPEGKQNLFS</sequence>
<keyword evidence="2" id="KW-1185">Reference proteome</keyword>
<dbReference type="STRING" id="90262.A0A1X2IDZ0"/>
<organism evidence="1 2">
    <name type="scientific">Absidia repens</name>
    <dbReference type="NCBI Taxonomy" id="90262"/>
    <lineage>
        <taxon>Eukaryota</taxon>
        <taxon>Fungi</taxon>
        <taxon>Fungi incertae sedis</taxon>
        <taxon>Mucoromycota</taxon>
        <taxon>Mucoromycotina</taxon>
        <taxon>Mucoromycetes</taxon>
        <taxon>Mucorales</taxon>
        <taxon>Cunninghamellaceae</taxon>
        <taxon>Absidia</taxon>
    </lineage>
</organism>